<sequence length="494" mass="56514">MDRFVKRKLSSNEPQSSSKPCESNKIRRKNLQRGPCQPTQHNFPQRKIGISLRRFSSSWFKEFRRLLSHVGGPNNAHEIALKKCQGLMNQNQHIEIAISKQSEQVWELYRRSLTTSDIVNVVALETTNAIITNLGNEHFVIIVDEAHDISNKEQMAIALHYVNKSGSIVECFLGIVHVKDTTTFISIYGQGYDGASNMQGEFSSLKSLILKENPSTFYVHCFAHQLQLTLVAFAKNHVQNVVGGSCKRHDMLCEKQIVNVRKALRKGETSSRQGLNQETSLKHVVDTRWGSHYATLVYSAIVDVLEIIKDDGSNVDQRVETNGLLHLIKDFDFAFILHLMKNVLGISNELSHALQRKDQDIINVMNLASLIDFVGFYPYDFSSIDLVMLDNQLETYIIDLCRNVEFASLKLEDIVYPLVCRLLKLAMILHVATTIVERDFSAMKIMKNRLCNRMGDAWMNDCLVTYIERDVFNSVYNELIIQRFHNMKSRRGQL</sequence>
<dbReference type="EMBL" id="CM000843">
    <property type="protein sequence ID" value="KRH33164.1"/>
    <property type="molecule type" value="Genomic_DNA"/>
</dbReference>
<dbReference type="EnsemblPlants" id="KRH33164">
    <property type="protein sequence ID" value="KRH33164"/>
    <property type="gene ID" value="GLYMA_10G103300"/>
</dbReference>
<dbReference type="AlphaFoldDB" id="A0A0R0HRL2"/>
<dbReference type="OMA" id="MRESECE"/>
<organism evidence="3">
    <name type="scientific">Glycine max</name>
    <name type="common">Soybean</name>
    <name type="synonym">Glycine hispida</name>
    <dbReference type="NCBI Taxonomy" id="3847"/>
    <lineage>
        <taxon>Eukaryota</taxon>
        <taxon>Viridiplantae</taxon>
        <taxon>Streptophyta</taxon>
        <taxon>Embryophyta</taxon>
        <taxon>Tracheophyta</taxon>
        <taxon>Spermatophyta</taxon>
        <taxon>Magnoliopsida</taxon>
        <taxon>eudicotyledons</taxon>
        <taxon>Gunneridae</taxon>
        <taxon>Pentapetalae</taxon>
        <taxon>rosids</taxon>
        <taxon>fabids</taxon>
        <taxon>Fabales</taxon>
        <taxon>Fabaceae</taxon>
        <taxon>Papilionoideae</taxon>
        <taxon>50 kb inversion clade</taxon>
        <taxon>NPAAA clade</taxon>
        <taxon>indigoferoid/millettioid clade</taxon>
        <taxon>Phaseoleae</taxon>
        <taxon>Glycine</taxon>
        <taxon>Glycine subgen. Soja</taxon>
    </lineage>
</organism>
<evidence type="ECO:0000313" key="3">
    <source>
        <dbReference type="EMBL" id="KRH33164.1"/>
    </source>
</evidence>
<accession>A0A0R0HRL2</accession>
<reference evidence="4" key="2">
    <citation type="submission" date="2018-02" db="UniProtKB">
        <authorList>
            <consortium name="EnsemblPlants"/>
        </authorList>
    </citation>
    <scope>IDENTIFICATION</scope>
    <source>
        <strain evidence="4">Williams 82</strain>
    </source>
</reference>
<dbReference type="Pfam" id="PF14291">
    <property type="entry name" value="DUF4371"/>
    <property type="match status" value="1"/>
</dbReference>
<keyword evidence="5" id="KW-1185">Reference proteome</keyword>
<evidence type="ECO:0000256" key="1">
    <source>
        <dbReference type="SAM" id="MobiDB-lite"/>
    </source>
</evidence>
<dbReference type="SMR" id="A0A0R0HRL2"/>
<reference evidence="3 4" key="1">
    <citation type="journal article" date="2010" name="Nature">
        <title>Genome sequence of the palaeopolyploid soybean.</title>
        <authorList>
            <person name="Schmutz J."/>
            <person name="Cannon S.B."/>
            <person name="Schlueter J."/>
            <person name="Ma J."/>
            <person name="Mitros T."/>
            <person name="Nelson W."/>
            <person name="Hyten D.L."/>
            <person name="Song Q."/>
            <person name="Thelen J.J."/>
            <person name="Cheng J."/>
            <person name="Xu D."/>
            <person name="Hellsten U."/>
            <person name="May G.D."/>
            <person name="Yu Y."/>
            <person name="Sakurai T."/>
            <person name="Umezawa T."/>
            <person name="Bhattacharyya M.K."/>
            <person name="Sandhu D."/>
            <person name="Valliyodan B."/>
            <person name="Lindquist E."/>
            <person name="Peto M."/>
            <person name="Grant D."/>
            <person name="Shu S."/>
            <person name="Goodstein D."/>
            <person name="Barry K."/>
            <person name="Futrell-Griggs M."/>
            <person name="Abernathy B."/>
            <person name="Du J."/>
            <person name="Tian Z."/>
            <person name="Zhu L."/>
            <person name="Gill N."/>
            <person name="Joshi T."/>
            <person name="Libault M."/>
            <person name="Sethuraman A."/>
            <person name="Zhang X.-C."/>
            <person name="Shinozaki K."/>
            <person name="Nguyen H.T."/>
            <person name="Wing R.A."/>
            <person name="Cregan P."/>
            <person name="Specht J."/>
            <person name="Grimwood J."/>
            <person name="Rokhsar D."/>
            <person name="Stacey G."/>
            <person name="Shoemaker R.C."/>
            <person name="Jackson S.A."/>
        </authorList>
    </citation>
    <scope>NUCLEOTIDE SEQUENCE</scope>
    <source>
        <strain evidence="4">cv. Williams 82</strain>
        <tissue evidence="3">Callus</tissue>
    </source>
</reference>
<dbReference type="InterPro" id="IPR012337">
    <property type="entry name" value="RNaseH-like_sf"/>
</dbReference>
<feature type="compositionally biased region" description="Polar residues" evidence="1">
    <location>
        <begin position="11"/>
        <end position="21"/>
    </location>
</feature>
<evidence type="ECO:0000313" key="4">
    <source>
        <dbReference type="EnsemblPlants" id="KRH33164"/>
    </source>
</evidence>
<name>A0A0R0HRL2_SOYBN</name>
<evidence type="ECO:0000313" key="5">
    <source>
        <dbReference type="Proteomes" id="UP000008827"/>
    </source>
</evidence>
<dbReference type="PANTHER" id="PTHR11697">
    <property type="entry name" value="GENERAL TRANSCRIPTION FACTOR 2-RELATED ZINC FINGER PROTEIN"/>
    <property type="match status" value="1"/>
</dbReference>
<dbReference type="Gramene" id="KRH33164">
    <property type="protein sequence ID" value="KRH33164"/>
    <property type="gene ID" value="GLYMA_10G103300"/>
</dbReference>
<reference evidence="3" key="3">
    <citation type="submission" date="2018-07" db="EMBL/GenBank/DDBJ databases">
        <title>WGS assembly of Glycine max.</title>
        <authorList>
            <person name="Schmutz J."/>
            <person name="Cannon S."/>
            <person name="Schlueter J."/>
            <person name="Ma J."/>
            <person name="Mitros T."/>
            <person name="Nelson W."/>
            <person name="Hyten D."/>
            <person name="Song Q."/>
            <person name="Thelen J."/>
            <person name="Cheng J."/>
            <person name="Xu D."/>
            <person name="Hellsten U."/>
            <person name="May G."/>
            <person name="Yu Y."/>
            <person name="Sakurai T."/>
            <person name="Umezawa T."/>
            <person name="Bhattacharyya M."/>
            <person name="Sandhu D."/>
            <person name="Valliyodan B."/>
            <person name="Lindquist E."/>
            <person name="Peto M."/>
            <person name="Grant D."/>
            <person name="Shu S."/>
            <person name="Goodstein D."/>
            <person name="Barry K."/>
            <person name="Futrell-Griggs M."/>
            <person name="Abernathy B."/>
            <person name="Du J."/>
            <person name="Tian Z."/>
            <person name="Zhu L."/>
            <person name="Gill N."/>
            <person name="Joshi T."/>
            <person name="Libault M."/>
            <person name="Sethuraman A."/>
            <person name="Zhang X."/>
            <person name="Shinozaki K."/>
            <person name="Nguyen H."/>
            <person name="Wing R."/>
            <person name="Cregan P."/>
            <person name="Specht J."/>
            <person name="Grimwood J."/>
            <person name="Rokhsar D."/>
            <person name="Stacey G."/>
            <person name="Shoemaker R."/>
            <person name="Jackson S."/>
        </authorList>
    </citation>
    <scope>NUCLEOTIDE SEQUENCE</scope>
    <source>
        <tissue evidence="3">Callus</tissue>
    </source>
</reference>
<evidence type="ECO:0000259" key="2">
    <source>
        <dbReference type="Pfam" id="PF14291"/>
    </source>
</evidence>
<dbReference type="Proteomes" id="UP000008827">
    <property type="component" value="Chromosome 10"/>
</dbReference>
<proteinExistence type="predicted"/>
<dbReference type="InParanoid" id="A0A0R0HRL2"/>
<dbReference type="SUPFAM" id="SSF53098">
    <property type="entry name" value="Ribonuclease H-like"/>
    <property type="match status" value="1"/>
</dbReference>
<feature type="domain" description="DUF4371" evidence="2">
    <location>
        <begin position="116"/>
        <end position="183"/>
    </location>
</feature>
<gene>
    <name evidence="3" type="ORF">GLYMA_10G103300</name>
</gene>
<dbReference type="InterPro" id="IPR025398">
    <property type="entry name" value="DUF4371"/>
</dbReference>
<dbReference type="PANTHER" id="PTHR11697:SF230">
    <property type="entry name" value="ZINC FINGER, MYM DOMAIN CONTAINING 1"/>
    <property type="match status" value="1"/>
</dbReference>
<feature type="region of interest" description="Disordered" evidence="1">
    <location>
        <begin position="1"/>
        <end position="43"/>
    </location>
</feature>
<protein>
    <recommendedName>
        <fullName evidence="2">DUF4371 domain-containing protein</fullName>
    </recommendedName>
</protein>
<dbReference type="InterPro" id="IPR055298">
    <property type="entry name" value="AtLOH3-like"/>
</dbReference>